<dbReference type="SUPFAM" id="SSF53474">
    <property type="entry name" value="alpha/beta-Hydrolases"/>
    <property type="match status" value="1"/>
</dbReference>
<protein>
    <recommendedName>
        <fullName evidence="1">Phospholipase/carboxylesterase/thioesterase domain-containing protein</fullName>
    </recommendedName>
</protein>
<gene>
    <name evidence="2" type="ORF">MNBD_BACTEROID06-1614</name>
</gene>
<sequence length="217" mass="24519">MEDIYQNISFKTQGRYAVSGELSASTKSILFVFHGQGQLSKFFIQKFKALTNQGFTIIAPEGLHNYYLEGIAGRVGASWMTSENRLVAIANYISFLNNVLRDVKRKASPSVKLHLLGFSQGTATVSRWVEQSNFNFEQLILWGGTLPPDLNKELISERVKSKKIIHYIGNKDPYIDNSKVGLLMLLAKNYGIDSEYKMYEGGHDIEENTLLSIFNHD</sequence>
<dbReference type="Pfam" id="PF02230">
    <property type="entry name" value="Abhydrolase_2"/>
    <property type="match status" value="1"/>
</dbReference>
<name>A0A3B0V396_9ZZZZ</name>
<proteinExistence type="predicted"/>
<dbReference type="AlphaFoldDB" id="A0A3B0V396"/>
<evidence type="ECO:0000259" key="1">
    <source>
        <dbReference type="Pfam" id="PF02230"/>
    </source>
</evidence>
<dbReference type="InterPro" id="IPR003140">
    <property type="entry name" value="PLipase/COase/thioEstase"/>
</dbReference>
<reference evidence="2" key="1">
    <citation type="submission" date="2018-06" db="EMBL/GenBank/DDBJ databases">
        <authorList>
            <person name="Zhirakovskaya E."/>
        </authorList>
    </citation>
    <scope>NUCLEOTIDE SEQUENCE</scope>
</reference>
<feature type="domain" description="Phospholipase/carboxylesterase/thioesterase" evidence="1">
    <location>
        <begin position="27"/>
        <end position="215"/>
    </location>
</feature>
<dbReference type="EMBL" id="UOES01000099">
    <property type="protein sequence ID" value="VAW26436.1"/>
    <property type="molecule type" value="Genomic_DNA"/>
</dbReference>
<dbReference type="GO" id="GO:0016787">
    <property type="term" value="F:hydrolase activity"/>
    <property type="evidence" value="ECO:0007669"/>
    <property type="project" value="InterPro"/>
</dbReference>
<dbReference type="InterPro" id="IPR029058">
    <property type="entry name" value="AB_hydrolase_fold"/>
</dbReference>
<dbReference type="Gene3D" id="3.40.50.1820">
    <property type="entry name" value="alpha/beta hydrolase"/>
    <property type="match status" value="1"/>
</dbReference>
<organism evidence="2">
    <name type="scientific">hydrothermal vent metagenome</name>
    <dbReference type="NCBI Taxonomy" id="652676"/>
    <lineage>
        <taxon>unclassified sequences</taxon>
        <taxon>metagenomes</taxon>
        <taxon>ecological metagenomes</taxon>
    </lineage>
</organism>
<accession>A0A3B0V396</accession>
<evidence type="ECO:0000313" key="2">
    <source>
        <dbReference type="EMBL" id="VAW26436.1"/>
    </source>
</evidence>